<evidence type="ECO:0000256" key="5">
    <source>
        <dbReference type="ARBA" id="ARBA00022840"/>
    </source>
</evidence>
<accession>E8Z787</accession>
<organism evidence="10">
    <name type="scientific">Rhodomonas sp. CCMP768</name>
    <dbReference type="NCBI Taxonomy" id="302021"/>
    <lineage>
        <taxon>Eukaryota</taxon>
        <taxon>Cryptophyceae</taxon>
        <taxon>Pyrenomonadales</taxon>
        <taxon>Pyrenomonadaceae</taxon>
        <taxon>Rhodomonas</taxon>
    </lineage>
</organism>
<dbReference type="AlphaFoldDB" id="E8Z787"/>
<dbReference type="SUPFAM" id="SSF48592">
    <property type="entry name" value="GroEL equatorial domain-like"/>
    <property type="match status" value="1"/>
</dbReference>
<keyword evidence="9" id="KW-0175">Coiled coil</keyword>
<dbReference type="Gene3D" id="3.50.7.10">
    <property type="entry name" value="GroEL"/>
    <property type="match status" value="1"/>
</dbReference>
<dbReference type="Gene3D" id="3.30.260.10">
    <property type="entry name" value="TCP-1-like chaperonin intermediate domain"/>
    <property type="match status" value="1"/>
</dbReference>
<evidence type="ECO:0000256" key="8">
    <source>
        <dbReference type="RuleBase" id="RU004187"/>
    </source>
</evidence>
<dbReference type="InterPro" id="IPR027413">
    <property type="entry name" value="GROEL-like_equatorial_sf"/>
</dbReference>
<dbReference type="NCBIfam" id="NF041083">
    <property type="entry name" value="thermosome_beta"/>
    <property type="match status" value="1"/>
</dbReference>
<protein>
    <recommendedName>
        <fullName evidence="7">CCT-beta</fullName>
    </recommendedName>
</protein>
<evidence type="ECO:0000313" key="10">
    <source>
        <dbReference type="EMBL" id="ACU45317.1"/>
    </source>
</evidence>
<evidence type="ECO:0000256" key="2">
    <source>
        <dbReference type="ARBA" id="ARBA00008020"/>
    </source>
</evidence>
<name>E8Z787_9CRYP</name>
<dbReference type="Gene3D" id="1.10.560.10">
    <property type="entry name" value="GroEL-like equatorial domain"/>
    <property type="match status" value="1"/>
</dbReference>
<dbReference type="GO" id="GO:0140662">
    <property type="term" value="F:ATP-dependent protein folding chaperone"/>
    <property type="evidence" value="ECO:0007669"/>
    <property type="project" value="InterPro"/>
</dbReference>
<dbReference type="SUPFAM" id="SSF52029">
    <property type="entry name" value="GroEL apical domain-like"/>
    <property type="match status" value="1"/>
</dbReference>
<reference evidence="10" key="2">
    <citation type="book" date="2010" name="PROCEEDINGS OF 13TH INTERNATIONAL CONFERENCE ON HARMFUL ALGAE" publisher="International Society For The Study of Harmful Algae" city="Hong Kong, China">
        <title>Dinoflagellate meta-transcriptomics enabled by spliced leader.</title>
        <editorList>
            <person name="Unknown A."/>
        </editorList>
        <authorList>
            <person name="Lin S."/>
            <person name="Zhang H."/>
        </authorList>
    </citation>
    <scope>NUCLEOTIDE SEQUENCE</scope>
</reference>
<dbReference type="PANTHER" id="PTHR11353">
    <property type="entry name" value="CHAPERONIN"/>
    <property type="match status" value="1"/>
</dbReference>
<dbReference type="InterPro" id="IPR027410">
    <property type="entry name" value="TCP-1-like_intermed_sf"/>
</dbReference>
<evidence type="ECO:0000256" key="1">
    <source>
        <dbReference type="ARBA" id="ARBA00004496"/>
    </source>
</evidence>
<comment type="similarity">
    <text evidence="2 8">Belongs to the TCP-1 chaperonin family.</text>
</comment>
<dbReference type="FunFam" id="3.30.260.10:FF:000025">
    <property type="entry name" value="Chaperonin containing TCP1 subunit 2"/>
    <property type="match status" value="1"/>
</dbReference>
<dbReference type="Pfam" id="PF00118">
    <property type="entry name" value="Cpn60_TCP1"/>
    <property type="match status" value="1"/>
</dbReference>
<reference evidence="10" key="1">
    <citation type="submission" date="2008-12" db="EMBL/GenBank/DDBJ databases">
        <authorList>
            <person name="Zhang H."/>
            <person name="Lin S."/>
        </authorList>
    </citation>
    <scope>NUCLEOTIDE SEQUENCE</scope>
</reference>
<evidence type="ECO:0000256" key="3">
    <source>
        <dbReference type="ARBA" id="ARBA00022490"/>
    </source>
</evidence>
<comment type="subcellular location">
    <subcellularLocation>
        <location evidence="1">Cytoplasm</location>
    </subcellularLocation>
</comment>
<dbReference type="PROSITE" id="PS00750">
    <property type="entry name" value="TCP1_1"/>
    <property type="match status" value="1"/>
</dbReference>
<dbReference type="InterPro" id="IPR002423">
    <property type="entry name" value="Cpn60/GroEL/TCP-1"/>
</dbReference>
<keyword evidence="4 8" id="KW-0547">Nucleotide-binding</keyword>
<dbReference type="NCBIfam" id="TIGR02341">
    <property type="entry name" value="chap_CCT_beta"/>
    <property type="match status" value="1"/>
</dbReference>
<proteinExistence type="evidence at transcript level"/>
<dbReference type="GO" id="GO:0005524">
    <property type="term" value="F:ATP binding"/>
    <property type="evidence" value="ECO:0007669"/>
    <property type="project" value="UniProtKB-KW"/>
</dbReference>
<dbReference type="InterPro" id="IPR017998">
    <property type="entry name" value="Chaperone_TCP-1"/>
</dbReference>
<dbReference type="GO" id="GO:0051082">
    <property type="term" value="F:unfolded protein binding"/>
    <property type="evidence" value="ECO:0007669"/>
    <property type="project" value="InterPro"/>
</dbReference>
<dbReference type="FunFam" id="1.10.560.10:FF:000017">
    <property type="entry name" value="T-complex protein 1 subunit eta"/>
    <property type="match status" value="1"/>
</dbReference>
<dbReference type="InterPro" id="IPR002194">
    <property type="entry name" value="Chaperonin_TCP-1_CS"/>
</dbReference>
<dbReference type="PRINTS" id="PR00304">
    <property type="entry name" value="TCOMPLEXTCP1"/>
</dbReference>
<dbReference type="PROSITE" id="PS00995">
    <property type="entry name" value="TCP1_3"/>
    <property type="match status" value="1"/>
</dbReference>
<dbReference type="PROSITE" id="PS00751">
    <property type="entry name" value="TCP1_2"/>
    <property type="match status" value="1"/>
</dbReference>
<dbReference type="GO" id="GO:0005832">
    <property type="term" value="C:chaperonin-containing T-complex"/>
    <property type="evidence" value="ECO:0007669"/>
    <property type="project" value="InterPro"/>
</dbReference>
<evidence type="ECO:0000256" key="6">
    <source>
        <dbReference type="ARBA" id="ARBA00023186"/>
    </source>
</evidence>
<feature type="coiled-coil region" evidence="9">
    <location>
        <begin position="138"/>
        <end position="165"/>
    </location>
</feature>
<evidence type="ECO:0000256" key="7">
    <source>
        <dbReference type="ARBA" id="ARBA00033237"/>
    </source>
</evidence>
<dbReference type="InterPro" id="IPR027409">
    <property type="entry name" value="GroEL-like_apical_dom_sf"/>
</dbReference>
<sequence>MLGQSMNPVRILSQESSEEKGENARLSSFLGAIFITDLMKTTLGPAGMDKILQSISHPDEVNVTNDGATILKSLTVDNPAARVLIDISKTQDDEVGDGTTSVCVFTGELLREGEMLLKQHIHPQTVISGWRKASAAALKRLEEIAEDNSENLEKFREDLENIAKTTLSSKLLHHDKSYFTKLAVDAILRLKGKSNLDAIHIIKKSGGSLRDSFLDEGFILEKRFGVGQPKRLENAKILIANTPMDTDKVKIFGAKLKTSSVEMVADVETAERERMREKCRKIAAHGINCFINRQLIYNLPEEYFTEHGISSIEHADFEGIERLALVLGGDIVSSFNNPKDVKLGTCDVIEEIMIGEDRVLRFSGVALGEACTIVLRGGSSHMLDEAERSLHDALCVVLTTVQEKRVVCGGGCSEIEMAAAVDELAKATAGKEALAMEAYARALRAIPTIIADNGGYDSAELVTKLRAAHASGDLHAGLDMAQGCIGNMKALGVAESFRVEHQVVVSASEAAEMLMRVDDIVKAPPRPRDEGHH</sequence>
<dbReference type="SUPFAM" id="SSF54849">
    <property type="entry name" value="GroEL-intermediate domain like"/>
    <property type="match status" value="1"/>
</dbReference>
<dbReference type="InterPro" id="IPR012716">
    <property type="entry name" value="Chap_CCT_beta"/>
</dbReference>
<dbReference type="GO" id="GO:0016887">
    <property type="term" value="F:ATP hydrolysis activity"/>
    <property type="evidence" value="ECO:0007669"/>
    <property type="project" value="InterPro"/>
</dbReference>
<dbReference type="EMBL" id="FJ600311">
    <property type="protein sequence ID" value="ACU45317.1"/>
    <property type="molecule type" value="mRNA"/>
</dbReference>
<keyword evidence="3" id="KW-0963">Cytoplasm</keyword>
<dbReference type="InterPro" id="IPR053374">
    <property type="entry name" value="TCP-1_chaperonin"/>
</dbReference>
<keyword evidence="5 8" id="KW-0067">ATP-binding</keyword>
<evidence type="ECO:0000256" key="4">
    <source>
        <dbReference type="ARBA" id="ARBA00022741"/>
    </source>
</evidence>
<keyword evidence="6 8" id="KW-0143">Chaperone</keyword>
<evidence type="ECO:0000256" key="9">
    <source>
        <dbReference type="SAM" id="Coils"/>
    </source>
</evidence>
<dbReference type="CDD" id="cd03336">
    <property type="entry name" value="TCP1_beta"/>
    <property type="match status" value="1"/>
</dbReference>
<dbReference type="FunFam" id="3.50.7.10:FF:000002">
    <property type="entry name" value="T-complex protein 1 subunit beta"/>
    <property type="match status" value="1"/>
</dbReference>